<gene>
    <name evidence="3" type="ORF">N6H18_01975</name>
</gene>
<protein>
    <submittedName>
        <fullName evidence="3">PKD domain-containing protein</fullName>
    </submittedName>
</protein>
<dbReference type="InterPro" id="IPR022409">
    <property type="entry name" value="PKD/Chitinase_dom"/>
</dbReference>
<proteinExistence type="predicted"/>
<name>A0ABY6CWW1_9BACT</name>
<feature type="domain" description="PKD" evidence="2">
    <location>
        <begin position="58"/>
        <end position="119"/>
    </location>
</feature>
<organism evidence="3 4">
    <name type="scientific">Reichenbachiella agarivorans</name>
    <dbReference type="NCBI Taxonomy" id="2979464"/>
    <lineage>
        <taxon>Bacteria</taxon>
        <taxon>Pseudomonadati</taxon>
        <taxon>Bacteroidota</taxon>
        <taxon>Cytophagia</taxon>
        <taxon>Cytophagales</taxon>
        <taxon>Reichenbachiellaceae</taxon>
        <taxon>Reichenbachiella</taxon>
    </lineage>
</organism>
<dbReference type="CDD" id="cd00146">
    <property type="entry name" value="PKD"/>
    <property type="match status" value="1"/>
</dbReference>
<evidence type="ECO:0000313" key="4">
    <source>
        <dbReference type="Proteomes" id="UP001065174"/>
    </source>
</evidence>
<evidence type="ECO:0000256" key="1">
    <source>
        <dbReference type="SAM" id="SignalP"/>
    </source>
</evidence>
<dbReference type="InterPro" id="IPR000601">
    <property type="entry name" value="PKD_dom"/>
</dbReference>
<evidence type="ECO:0000259" key="2">
    <source>
        <dbReference type="PROSITE" id="PS50093"/>
    </source>
</evidence>
<sequence>MKKTRLIYALCSVLIMGIITTGCKDDEGGDPQVGDPIASFQAAVDETDFFQVTFTNFSQNATVFTWDFGDGVGTSTDKDPVYTYTAGGKYSVKLTAANEAGTTAEFSADVTVTDPDAQLTLLSGTSSKTWKLLREGGAALGIGPDEATWYSWWTLSNDGSRSCLFDDEFIYHRDGTFEFQANGTFWGEADYYAESDKADLNENCIEESVANLTVDGVDYSAWLSSDTHSYEYSSSAGTITLTGAGAWMGLYKLGSATYNPKGTTPPASTSFSAVLADGGDSGVDTLTIGFQYEAEYWRAIYVSYANPTDEPEMLTEAPVFGEDLADITPATMSHSFASANDFVELGTLAGGSIITVGVDDPTDAGATKVGQFDRVATDYQEAQITVSPDAKDIQFDNLTTISLDVYLPSSNNYATTLTKVVELGLADQSATKEWWNSIYKYTSDELALDTWVTLTYQIDTPSTTPAEGTSPKDRTDLDMFYINIGGAGHTVAGTFYIRNLKFE</sequence>
<dbReference type="Pfam" id="PF18911">
    <property type="entry name" value="PKD_4"/>
    <property type="match status" value="1"/>
</dbReference>
<dbReference type="RefSeq" id="WP_262310165.1">
    <property type="nucleotide sequence ID" value="NZ_CP106679.1"/>
</dbReference>
<dbReference type="InterPro" id="IPR013783">
    <property type="entry name" value="Ig-like_fold"/>
</dbReference>
<dbReference type="EMBL" id="CP106679">
    <property type="protein sequence ID" value="UXP32730.1"/>
    <property type="molecule type" value="Genomic_DNA"/>
</dbReference>
<dbReference type="Gene3D" id="2.60.40.10">
    <property type="entry name" value="Immunoglobulins"/>
    <property type="match status" value="1"/>
</dbReference>
<evidence type="ECO:0000313" key="3">
    <source>
        <dbReference type="EMBL" id="UXP32730.1"/>
    </source>
</evidence>
<accession>A0ABY6CWW1</accession>
<dbReference type="Gene3D" id="2.60.120.260">
    <property type="entry name" value="Galactose-binding domain-like"/>
    <property type="match status" value="1"/>
</dbReference>
<reference evidence="3" key="1">
    <citation type="submission" date="2022-09" db="EMBL/GenBank/DDBJ databases">
        <title>Comparative genomics and taxonomic characterization of three novel marine species of genus Reichenbachiella exhibiting antioxidant and polysaccharide degradation activities.</title>
        <authorList>
            <person name="Muhammad N."/>
            <person name="Lee Y.-J."/>
            <person name="Ko J."/>
            <person name="Kim S.-G."/>
        </authorList>
    </citation>
    <scope>NUCLEOTIDE SEQUENCE</scope>
    <source>
        <strain evidence="3">BKB1-1</strain>
    </source>
</reference>
<dbReference type="PROSITE" id="PS51257">
    <property type="entry name" value="PROKAR_LIPOPROTEIN"/>
    <property type="match status" value="1"/>
</dbReference>
<keyword evidence="4" id="KW-1185">Reference proteome</keyword>
<dbReference type="Proteomes" id="UP001065174">
    <property type="component" value="Chromosome"/>
</dbReference>
<dbReference type="SUPFAM" id="SSF49299">
    <property type="entry name" value="PKD domain"/>
    <property type="match status" value="1"/>
</dbReference>
<dbReference type="SMART" id="SM00089">
    <property type="entry name" value="PKD"/>
    <property type="match status" value="1"/>
</dbReference>
<keyword evidence="1" id="KW-0732">Signal</keyword>
<feature type="chain" id="PRO_5047312451" evidence="1">
    <location>
        <begin position="25"/>
        <end position="503"/>
    </location>
</feature>
<dbReference type="PROSITE" id="PS50093">
    <property type="entry name" value="PKD"/>
    <property type="match status" value="1"/>
</dbReference>
<dbReference type="InterPro" id="IPR035986">
    <property type="entry name" value="PKD_dom_sf"/>
</dbReference>
<feature type="signal peptide" evidence="1">
    <location>
        <begin position="1"/>
        <end position="24"/>
    </location>
</feature>